<accession>A0A7X6MGH8</accession>
<sequence>MTSTPPGTAAPDGARQRARTPRQDQARTRARAGLARRGRALRLGPVSVPLRPRPALLGLLTALVLLVLAALNLSVGEVFLSPARVWANVVGTTYDDYFTVWRVRMPRVVVGMLAGAALAAAGAITQTIMRNPLASPDLLGVTHGASAGVVAVMAFGGSYGIVSGPLADIGVPALALIGGLAAGALCYGLAWRGGIDGFRLLLVGVGVSTVLMNLTLWMLTLGEVSDTGRAMVWISGSLSMRTWQDAVPVAAALLVLLPLALAAARTLDVLSYGDDVVRGLGVRLERARTAMLVLAVLLAAFGTSAAGPILFVSLACPQIALRLARTSRPPVLLSALVGAALTCAADLIARNLVGVQLPVGIVTGCLGALYLVYLLVRGNRKAQA</sequence>
<keyword evidence="4" id="KW-1003">Cell membrane</keyword>
<evidence type="ECO:0000256" key="3">
    <source>
        <dbReference type="ARBA" id="ARBA00022448"/>
    </source>
</evidence>
<dbReference type="SUPFAM" id="SSF81345">
    <property type="entry name" value="ABC transporter involved in vitamin B12 uptake, BtuC"/>
    <property type="match status" value="1"/>
</dbReference>
<dbReference type="AlphaFoldDB" id="A0A7X6MGH8"/>
<evidence type="ECO:0000256" key="1">
    <source>
        <dbReference type="ARBA" id="ARBA00004651"/>
    </source>
</evidence>
<evidence type="ECO:0000256" key="4">
    <source>
        <dbReference type="ARBA" id="ARBA00022475"/>
    </source>
</evidence>
<dbReference type="GO" id="GO:0005886">
    <property type="term" value="C:plasma membrane"/>
    <property type="evidence" value="ECO:0007669"/>
    <property type="project" value="UniProtKB-SubCell"/>
</dbReference>
<dbReference type="PANTHER" id="PTHR30472">
    <property type="entry name" value="FERRIC ENTEROBACTIN TRANSPORT SYSTEM PERMEASE PROTEIN"/>
    <property type="match status" value="1"/>
</dbReference>
<dbReference type="RefSeq" id="WP_061082668.1">
    <property type="nucleotide sequence ID" value="NZ_JAAXPG010000025.1"/>
</dbReference>
<feature type="transmembrane region" description="Helical" evidence="9">
    <location>
        <begin position="108"/>
        <end position="129"/>
    </location>
</feature>
<dbReference type="GO" id="GO:0022857">
    <property type="term" value="F:transmembrane transporter activity"/>
    <property type="evidence" value="ECO:0007669"/>
    <property type="project" value="InterPro"/>
</dbReference>
<protein>
    <submittedName>
        <fullName evidence="10">Iron ABC transporter permease</fullName>
    </submittedName>
</protein>
<gene>
    <name evidence="10" type="ORF">HGB44_23495</name>
</gene>
<comment type="caution">
    <text evidence="10">The sequence shown here is derived from an EMBL/GenBank/DDBJ whole genome shotgun (WGS) entry which is preliminary data.</text>
</comment>
<comment type="similarity">
    <text evidence="2">Belongs to the binding-protein-dependent transport system permease family. FecCD subfamily.</text>
</comment>
<evidence type="ECO:0000313" key="10">
    <source>
        <dbReference type="EMBL" id="NKZ00605.1"/>
    </source>
</evidence>
<reference evidence="10 11" key="1">
    <citation type="submission" date="2020-04" db="EMBL/GenBank/DDBJ databases">
        <title>MicrobeNet Type strains.</title>
        <authorList>
            <person name="Nicholson A.C."/>
        </authorList>
    </citation>
    <scope>NUCLEOTIDE SEQUENCE [LARGE SCALE GENOMIC DNA]</scope>
    <source>
        <strain evidence="10 11">ATCC 23612</strain>
    </source>
</reference>
<dbReference type="CDD" id="cd06550">
    <property type="entry name" value="TM_ABC_iron-siderophores_like"/>
    <property type="match status" value="1"/>
</dbReference>
<keyword evidence="5 9" id="KW-0812">Transmembrane</keyword>
<feature type="transmembrane region" description="Helical" evidence="9">
    <location>
        <begin position="141"/>
        <end position="162"/>
    </location>
</feature>
<feature type="transmembrane region" description="Helical" evidence="9">
    <location>
        <begin position="287"/>
        <end position="311"/>
    </location>
</feature>
<organism evidence="10 11">
    <name type="scientific">Nocardiopsis alborubida</name>
    <dbReference type="NCBI Taxonomy" id="146802"/>
    <lineage>
        <taxon>Bacteria</taxon>
        <taxon>Bacillati</taxon>
        <taxon>Actinomycetota</taxon>
        <taxon>Actinomycetes</taxon>
        <taxon>Streptosporangiales</taxon>
        <taxon>Nocardiopsidaceae</taxon>
        <taxon>Nocardiopsis</taxon>
    </lineage>
</organism>
<keyword evidence="11" id="KW-1185">Reference proteome</keyword>
<dbReference type="GO" id="GO:0033214">
    <property type="term" value="P:siderophore-iron import into cell"/>
    <property type="evidence" value="ECO:0007669"/>
    <property type="project" value="TreeGrafter"/>
</dbReference>
<evidence type="ECO:0000256" key="5">
    <source>
        <dbReference type="ARBA" id="ARBA00022692"/>
    </source>
</evidence>
<evidence type="ECO:0000256" key="2">
    <source>
        <dbReference type="ARBA" id="ARBA00007935"/>
    </source>
</evidence>
<dbReference type="EMBL" id="JAAXPG010000025">
    <property type="protein sequence ID" value="NKZ00605.1"/>
    <property type="molecule type" value="Genomic_DNA"/>
</dbReference>
<feature type="transmembrane region" description="Helical" evidence="9">
    <location>
        <begin position="197"/>
        <end position="219"/>
    </location>
</feature>
<dbReference type="Gene3D" id="1.10.3470.10">
    <property type="entry name" value="ABC transporter involved in vitamin B12 uptake, BtuC"/>
    <property type="match status" value="1"/>
</dbReference>
<dbReference type="InterPro" id="IPR037294">
    <property type="entry name" value="ABC_BtuC-like"/>
</dbReference>
<feature type="transmembrane region" description="Helical" evidence="9">
    <location>
        <begin position="331"/>
        <end position="349"/>
    </location>
</feature>
<dbReference type="Pfam" id="PF01032">
    <property type="entry name" value="FecCD"/>
    <property type="match status" value="1"/>
</dbReference>
<evidence type="ECO:0000256" key="7">
    <source>
        <dbReference type="ARBA" id="ARBA00023136"/>
    </source>
</evidence>
<feature type="region of interest" description="Disordered" evidence="8">
    <location>
        <begin position="1"/>
        <end position="34"/>
    </location>
</feature>
<feature type="transmembrane region" description="Helical" evidence="9">
    <location>
        <begin position="55"/>
        <end position="75"/>
    </location>
</feature>
<feature type="transmembrane region" description="Helical" evidence="9">
    <location>
        <begin position="355"/>
        <end position="376"/>
    </location>
</feature>
<name>A0A7X6MGH8_9ACTN</name>
<evidence type="ECO:0000256" key="9">
    <source>
        <dbReference type="SAM" id="Phobius"/>
    </source>
</evidence>
<feature type="transmembrane region" description="Helical" evidence="9">
    <location>
        <begin position="169"/>
        <end position="191"/>
    </location>
</feature>
<keyword evidence="6 9" id="KW-1133">Transmembrane helix</keyword>
<dbReference type="PANTHER" id="PTHR30472:SF24">
    <property type="entry name" value="FERRIC ENTEROBACTIN TRANSPORT SYSTEM PERMEASE PROTEIN FEPG"/>
    <property type="match status" value="1"/>
</dbReference>
<evidence type="ECO:0000256" key="8">
    <source>
        <dbReference type="SAM" id="MobiDB-lite"/>
    </source>
</evidence>
<evidence type="ECO:0000256" key="6">
    <source>
        <dbReference type="ARBA" id="ARBA00022989"/>
    </source>
</evidence>
<feature type="transmembrane region" description="Helical" evidence="9">
    <location>
        <begin position="246"/>
        <end position="267"/>
    </location>
</feature>
<keyword evidence="3" id="KW-0813">Transport</keyword>
<comment type="subcellular location">
    <subcellularLocation>
        <location evidence="1">Cell membrane</location>
        <topology evidence="1">Multi-pass membrane protein</topology>
    </subcellularLocation>
</comment>
<keyword evidence="7 9" id="KW-0472">Membrane</keyword>
<dbReference type="Proteomes" id="UP000553209">
    <property type="component" value="Unassembled WGS sequence"/>
</dbReference>
<evidence type="ECO:0000313" key="11">
    <source>
        <dbReference type="Proteomes" id="UP000553209"/>
    </source>
</evidence>
<dbReference type="InterPro" id="IPR000522">
    <property type="entry name" value="ABC_transptr_permease_BtuC"/>
</dbReference>
<proteinExistence type="inferred from homology"/>